<accession>A0A371HKD3</accession>
<gene>
    <name evidence="2" type="ORF">CR513_13166</name>
</gene>
<feature type="compositionally biased region" description="Polar residues" evidence="1">
    <location>
        <begin position="68"/>
        <end position="96"/>
    </location>
</feature>
<feature type="compositionally biased region" description="Low complexity" evidence="1">
    <location>
        <begin position="44"/>
        <end position="58"/>
    </location>
</feature>
<evidence type="ECO:0000313" key="3">
    <source>
        <dbReference type="Proteomes" id="UP000257109"/>
    </source>
</evidence>
<dbReference type="Proteomes" id="UP000257109">
    <property type="component" value="Unassembled WGS sequence"/>
</dbReference>
<proteinExistence type="predicted"/>
<feature type="non-terminal residue" evidence="2">
    <location>
        <position position="1"/>
    </location>
</feature>
<dbReference type="PANTHER" id="PTHR32108">
    <property type="entry name" value="DNA-DIRECTED RNA POLYMERASE SUBUNIT ALPHA"/>
    <property type="match status" value="1"/>
</dbReference>
<protein>
    <submittedName>
        <fullName evidence="2">Uncharacterized protein</fullName>
    </submittedName>
</protein>
<feature type="region of interest" description="Disordered" evidence="1">
    <location>
        <begin position="42"/>
        <end position="99"/>
    </location>
</feature>
<sequence length="246" mass="27190">MVFMFIETLPSPFYDKAVGSIVSNIADLVTMGERIETNVVTIDPSKPYSSGGSSSSPPITLNPLRMIVSTNPSNPNRGEAANPSNIPNPKTSQPRRTFTPIPMTYTTLFHQLLQKRMITTTPPKPLEPPYPWSYDPNAKCEYQEGGLGHTTKNCCALKHRVQDFLEGGWLNFKEVGPNVSINPLPPHGGTSVNTLDHEPVAAIEQTETPFQKPLTIYYDPVRVPRAPLTISVPAQLAYRDNHAVPW</sequence>
<dbReference type="AlphaFoldDB" id="A0A371HKD3"/>
<reference evidence="2" key="1">
    <citation type="submission" date="2018-05" db="EMBL/GenBank/DDBJ databases">
        <title>Draft genome of Mucuna pruriens seed.</title>
        <authorList>
            <person name="Nnadi N.E."/>
            <person name="Vos R."/>
            <person name="Hasami M.H."/>
            <person name="Devisetty U.K."/>
            <person name="Aguiy J.C."/>
        </authorList>
    </citation>
    <scope>NUCLEOTIDE SEQUENCE [LARGE SCALE GENOMIC DNA]</scope>
    <source>
        <strain evidence="2">JCA_2017</strain>
    </source>
</reference>
<evidence type="ECO:0000313" key="2">
    <source>
        <dbReference type="EMBL" id="RDY03266.1"/>
    </source>
</evidence>
<dbReference type="EMBL" id="QJKJ01002343">
    <property type="protein sequence ID" value="RDY03266.1"/>
    <property type="molecule type" value="Genomic_DNA"/>
</dbReference>
<comment type="caution">
    <text evidence="2">The sequence shown here is derived from an EMBL/GenBank/DDBJ whole genome shotgun (WGS) entry which is preliminary data.</text>
</comment>
<dbReference type="PANTHER" id="PTHR32108:SF9">
    <property type="entry name" value="REVERSE TRANSCRIPTASE RNASE H-LIKE DOMAIN-CONTAINING PROTEIN"/>
    <property type="match status" value="1"/>
</dbReference>
<name>A0A371HKD3_MUCPR</name>
<evidence type="ECO:0000256" key="1">
    <source>
        <dbReference type="SAM" id="MobiDB-lite"/>
    </source>
</evidence>
<keyword evidence="3" id="KW-1185">Reference proteome</keyword>
<organism evidence="2 3">
    <name type="scientific">Mucuna pruriens</name>
    <name type="common">Velvet bean</name>
    <name type="synonym">Dolichos pruriens</name>
    <dbReference type="NCBI Taxonomy" id="157652"/>
    <lineage>
        <taxon>Eukaryota</taxon>
        <taxon>Viridiplantae</taxon>
        <taxon>Streptophyta</taxon>
        <taxon>Embryophyta</taxon>
        <taxon>Tracheophyta</taxon>
        <taxon>Spermatophyta</taxon>
        <taxon>Magnoliopsida</taxon>
        <taxon>eudicotyledons</taxon>
        <taxon>Gunneridae</taxon>
        <taxon>Pentapetalae</taxon>
        <taxon>rosids</taxon>
        <taxon>fabids</taxon>
        <taxon>Fabales</taxon>
        <taxon>Fabaceae</taxon>
        <taxon>Papilionoideae</taxon>
        <taxon>50 kb inversion clade</taxon>
        <taxon>NPAAA clade</taxon>
        <taxon>indigoferoid/millettioid clade</taxon>
        <taxon>Phaseoleae</taxon>
        <taxon>Mucuna</taxon>
    </lineage>
</organism>